<dbReference type="PANTHER" id="PTHR45187:SF2">
    <property type="entry name" value="RHODANESE-LIKE DOMAIN-CONTAINING PROTEIN 11, CHLOROPLASTIC"/>
    <property type="match status" value="1"/>
</dbReference>
<keyword evidence="1" id="KW-1133">Transmembrane helix</keyword>
<dbReference type="InterPro" id="IPR044664">
    <property type="entry name" value="STR11-like"/>
</dbReference>
<proteinExistence type="evidence at transcript level"/>
<dbReference type="PANTHER" id="PTHR45187">
    <property type="entry name" value="RHODANESE-LIKE DOMAIN-CONTAINING PROTEIN 11, CHLOROPLASTIC"/>
    <property type="match status" value="1"/>
</dbReference>
<dbReference type="Gene3D" id="3.40.250.10">
    <property type="entry name" value="Rhodanese-like domain"/>
    <property type="match status" value="1"/>
</dbReference>
<dbReference type="PROSITE" id="PS50206">
    <property type="entry name" value="RHODANESE_3"/>
    <property type="match status" value="1"/>
</dbReference>
<reference evidence="3" key="1">
    <citation type="submission" date="2010-04" db="EMBL/GenBank/DDBJ databases">
        <authorList>
            <person name="Reid K.E."/>
            <person name="Liao N."/>
            <person name="Chan S."/>
            <person name="Docking R."/>
            <person name="Taylor G."/>
            <person name="Moore R."/>
            <person name="Mayo M."/>
            <person name="Munro S."/>
            <person name="King J."/>
            <person name="Yanchuk A."/>
            <person name="Holt R."/>
            <person name="Jones S."/>
            <person name="Marra M."/>
            <person name="Ritland C.E."/>
            <person name="Ritland K."/>
            <person name="Bohlmann J."/>
        </authorList>
    </citation>
    <scope>NUCLEOTIDE SEQUENCE</scope>
    <source>
        <tissue evidence="3">Bud</tissue>
    </source>
</reference>
<dbReference type="AlphaFoldDB" id="D5AAC9"/>
<name>D5AAC9_PICSI</name>
<feature type="transmembrane region" description="Helical" evidence="1">
    <location>
        <begin position="90"/>
        <end position="112"/>
    </location>
</feature>
<keyword evidence="1" id="KW-0472">Membrane</keyword>
<protein>
    <recommendedName>
        <fullName evidence="2">Rhodanese domain-containing protein</fullName>
    </recommendedName>
</protein>
<sequence length="120" mass="13350">MIVMTNKGDSLTFVPSFRSLAACEQLYNTGYRNLYWVQGGFDAAEEGDFEQDGPQPLKFAGIGGFSEFIGWTDQQRSASAKEGWGYRAMYFGRLVGVILLADALFVGVQQLIHKIQEVNL</sequence>
<accession>D5AAC9</accession>
<evidence type="ECO:0000256" key="1">
    <source>
        <dbReference type="SAM" id="Phobius"/>
    </source>
</evidence>
<dbReference type="EMBL" id="BT123160">
    <property type="protein sequence ID" value="ADE76498.1"/>
    <property type="molecule type" value="mRNA"/>
</dbReference>
<evidence type="ECO:0000259" key="2">
    <source>
        <dbReference type="PROSITE" id="PS50206"/>
    </source>
</evidence>
<dbReference type="OMA" id="WIWLQIS"/>
<keyword evidence="1" id="KW-0812">Transmembrane</keyword>
<dbReference type="InterPro" id="IPR001763">
    <property type="entry name" value="Rhodanese-like_dom"/>
</dbReference>
<feature type="domain" description="Rhodanese" evidence="2">
    <location>
        <begin position="17"/>
        <end position="53"/>
    </location>
</feature>
<dbReference type="InterPro" id="IPR036873">
    <property type="entry name" value="Rhodanese-like_dom_sf"/>
</dbReference>
<organism evidence="3">
    <name type="scientific">Picea sitchensis</name>
    <name type="common">Sitka spruce</name>
    <name type="synonym">Pinus sitchensis</name>
    <dbReference type="NCBI Taxonomy" id="3332"/>
    <lineage>
        <taxon>Eukaryota</taxon>
        <taxon>Viridiplantae</taxon>
        <taxon>Streptophyta</taxon>
        <taxon>Embryophyta</taxon>
        <taxon>Tracheophyta</taxon>
        <taxon>Spermatophyta</taxon>
        <taxon>Pinopsida</taxon>
        <taxon>Pinidae</taxon>
        <taxon>Conifers I</taxon>
        <taxon>Pinales</taxon>
        <taxon>Pinaceae</taxon>
        <taxon>Picea</taxon>
    </lineage>
</organism>
<evidence type="ECO:0000313" key="3">
    <source>
        <dbReference type="EMBL" id="ADE76498.1"/>
    </source>
</evidence>